<keyword evidence="4" id="KW-1185">Reference proteome</keyword>
<dbReference type="OrthoDB" id="7339473at2"/>
<dbReference type="STRING" id="1489064.WH96_08065"/>
<evidence type="ECO:0000313" key="4">
    <source>
        <dbReference type="Proteomes" id="UP000035444"/>
    </source>
</evidence>
<dbReference type="RefSeq" id="WP_047763664.1">
    <property type="nucleotide sequence ID" value="NZ_LAQL01000005.1"/>
</dbReference>
<keyword evidence="1" id="KW-0175">Coiled coil</keyword>
<evidence type="ECO:0000313" key="3">
    <source>
        <dbReference type="EMBL" id="KLN61115.1"/>
    </source>
</evidence>
<feature type="coiled-coil region" evidence="1">
    <location>
        <begin position="42"/>
        <end position="90"/>
    </location>
</feature>
<protein>
    <submittedName>
        <fullName evidence="3">Uncharacterized protein</fullName>
    </submittedName>
</protein>
<comment type="caution">
    <text evidence="3">The sequence shown here is derived from an EMBL/GenBank/DDBJ whole genome shotgun (WGS) entry which is preliminary data.</text>
</comment>
<keyword evidence="2" id="KW-0472">Membrane</keyword>
<keyword evidence="2" id="KW-0812">Transmembrane</keyword>
<sequence length="242" mass="27161">MSLGLRETRRRRSNNFRWAVFKWAIALILIGAAGWYSYRAGLELANRKVITLNDKNKELEQTVQELMELRDELNSNLEATKETAAGWENRYQKDVPTGELKLIVTDLQEKIANGVSLDRLKFLIASAENKRACDNNPVEKRFYVNTPIYTGVNDNVSFARGGVTITAKGESAYNAENKIEAWYDAAKPLDFVFTTLGGKSVKLSGKLPLHKSIVVNGSEYKFTLKTGAKGFVQVIGDRCDYP</sequence>
<reference evidence="3 4" key="1">
    <citation type="submission" date="2015-03" db="EMBL/GenBank/DDBJ databases">
        <title>Genome Sequence of Kiloniella spongiae MEBiC09566, isolated from a marine sponge.</title>
        <authorList>
            <person name="Shao Z."/>
            <person name="Wang L."/>
            <person name="Li X."/>
        </authorList>
    </citation>
    <scope>NUCLEOTIDE SEQUENCE [LARGE SCALE GENOMIC DNA]</scope>
    <source>
        <strain evidence="3 4">MEBiC09566</strain>
    </source>
</reference>
<feature type="transmembrane region" description="Helical" evidence="2">
    <location>
        <begin position="20"/>
        <end position="38"/>
    </location>
</feature>
<evidence type="ECO:0000256" key="2">
    <source>
        <dbReference type="SAM" id="Phobius"/>
    </source>
</evidence>
<organism evidence="3 4">
    <name type="scientific">Kiloniella spongiae</name>
    <dbReference type="NCBI Taxonomy" id="1489064"/>
    <lineage>
        <taxon>Bacteria</taxon>
        <taxon>Pseudomonadati</taxon>
        <taxon>Pseudomonadota</taxon>
        <taxon>Alphaproteobacteria</taxon>
        <taxon>Rhodospirillales</taxon>
        <taxon>Kiloniellaceae</taxon>
        <taxon>Kiloniella</taxon>
    </lineage>
</organism>
<evidence type="ECO:0000256" key="1">
    <source>
        <dbReference type="SAM" id="Coils"/>
    </source>
</evidence>
<name>A0A0H2MWN7_9PROT</name>
<dbReference type="Proteomes" id="UP000035444">
    <property type="component" value="Unassembled WGS sequence"/>
</dbReference>
<keyword evidence="2" id="KW-1133">Transmembrane helix</keyword>
<accession>A0A0H2MWN7</accession>
<gene>
    <name evidence="3" type="ORF">WH96_08065</name>
</gene>
<proteinExistence type="predicted"/>
<dbReference type="EMBL" id="LAQL01000005">
    <property type="protein sequence ID" value="KLN61115.1"/>
    <property type="molecule type" value="Genomic_DNA"/>
</dbReference>
<dbReference type="AlphaFoldDB" id="A0A0H2MWN7"/>